<dbReference type="SUPFAM" id="SSF53254">
    <property type="entry name" value="Phosphoglycerate mutase-like"/>
    <property type="match status" value="1"/>
</dbReference>
<evidence type="ECO:0000313" key="4">
    <source>
        <dbReference type="Proteomes" id="UP000732377"/>
    </source>
</evidence>
<dbReference type="InterPro" id="IPR050275">
    <property type="entry name" value="PGM_Phosphatase"/>
</dbReference>
<dbReference type="EMBL" id="PIUK01000008">
    <property type="protein sequence ID" value="MBY6274969.1"/>
    <property type="molecule type" value="Genomic_DNA"/>
</dbReference>
<dbReference type="InterPro" id="IPR013078">
    <property type="entry name" value="His_Pase_superF_clade-1"/>
</dbReference>
<accession>A0A953LHH9</accession>
<dbReference type="Proteomes" id="UP000732377">
    <property type="component" value="Unassembled WGS sequence"/>
</dbReference>
<dbReference type="AlphaFoldDB" id="A0A953LHH9"/>
<dbReference type="Gene3D" id="3.40.630.30">
    <property type="match status" value="1"/>
</dbReference>
<feature type="active site" description="Tele-phosphohistidine intermediate" evidence="1">
    <location>
        <position position="10"/>
    </location>
</feature>
<dbReference type="GO" id="GO:0005737">
    <property type="term" value="C:cytoplasm"/>
    <property type="evidence" value="ECO:0007669"/>
    <property type="project" value="TreeGrafter"/>
</dbReference>
<name>A0A953LHH9_SYMTR</name>
<evidence type="ECO:0000313" key="3">
    <source>
        <dbReference type="EMBL" id="MBY6274969.1"/>
    </source>
</evidence>
<feature type="binding site" evidence="2">
    <location>
        <position position="59"/>
    </location>
    <ligand>
        <name>substrate</name>
    </ligand>
</feature>
<dbReference type="Pfam" id="PF00300">
    <property type="entry name" value="His_Phos_1"/>
    <property type="match status" value="1"/>
</dbReference>
<feature type="binding site" evidence="2">
    <location>
        <begin position="9"/>
        <end position="16"/>
    </location>
    <ligand>
        <name>substrate</name>
    </ligand>
</feature>
<dbReference type="GO" id="GO:0016791">
    <property type="term" value="F:phosphatase activity"/>
    <property type="evidence" value="ECO:0007669"/>
    <property type="project" value="TreeGrafter"/>
</dbReference>
<dbReference type="SUPFAM" id="SSF55729">
    <property type="entry name" value="Acyl-CoA N-acyltransferases (Nat)"/>
    <property type="match status" value="1"/>
</dbReference>
<dbReference type="PANTHER" id="PTHR48100:SF1">
    <property type="entry name" value="HISTIDINE PHOSPHATASE FAMILY PROTEIN-RELATED"/>
    <property type="match status" value="1"/>
</dbReference>
<comment type="caution">
    <text evidence="3">The sequence shown here is derived from an EMBL/GenBank/DDBJ whole genome shotgun (WGS) entry which is preliminary data.</text>
</comment>
<dbReference type="InterPro" id="IPR016181">
    <property type="entry name" value="Acyl_CoA_acyltransferase"/>
</dbReference>
<dbReference type="RefSeq" id="WP_011196251.1">
    <property type="nucleotide sequence ID" value="NZ_JACSIR010000022.1"/>
</dbReference>
<reference evidence="3" key="1">
    <citation type="submission" date="2017-11" db="EMBL/GenBank/DDBJ databases">
        <title>Three new genomes from thermophilic consortium.</title>
        <authorList>
            <person name="Quaggio R."/>
            <person name="Amgarten D."/>
            <person name="Setubal J.C."/>
        </authorList>
    </citation>
    <scope>NUCLEOTIDE SEQUENCE</scope>
    <source>
        <strain evidence="3">ZCTH01-B2</strain>
    </source>
</reference>
<dbReference type="Gene3D" id="3.40.50.1240">
    <property type="entry name" value="Phosphoglycerate mutase-like"/>
    <property type="match status" value="1"/>
</dbReference>
<dbReference type="PANTHER" id="PTHR48100">
    <property type="entry name" value="BROAD-SPECIFICITY PHOSPHATASE YOR283W-RELATED"/>
    <property type="match status" value="1"/>
</dbReference>
<sequence>MKTYIALVRHGVTDWNYDGRAQGQVDIPLNAEGERQAGAVAARLATERWDAVYSSDLARARATAEAICRLTGHALITDERLRERSMGPAEGMTAVEREALWPGVALSDIPGVESDAALGLRAEAVLTEIARRHPGQRIVVVSHGALLNRFLQQTVGTKPVNFRNTGISPVVWDGQGFRPAGQHDYRHLLVDGVEYDGVRTRLAHHVQREGLPGVALPPEKAALMVRNASAVDAAWVDDRLVGYVRAFTDRVRYGYIDLLYTAPGYERVGAVLQRRIAERYPEVRFELIAGGAGETGEATGA</sequence>
<dbReference type="InterPro" id="IPR029033">
    <property type="entry name" value="His_PPase_superfam"/>
</dbReference>
<evidence type="ECO:0000256" key="2">
    <source>
        <dbReference type="PIRSR" id="PIRSR613078-2"/>
    </source>
</evidence>
<gene>
    <name evidence="3" type="ORF">CWE10_01935</name>
</gene>
<feature type="active site" description="Proton donor/acceptor" evidence="1">
    <location>
        <position position="83"/>
    </location>
</feature>
<evidence type="ECO:0000256" key="1">
    <source>
        <dbReference type="PIRSR" id="PIRSR613078-1"/>
    </source>
</evidence>
<dbReference type="SMART" id="SM00855">
    <property type="entry name" value="PGAM"/>
    <property type="match status" value="1"/>
</dbReference>
<proteinExistence type="predicted"/>
<dbReference type="CDD" id="cd07067">
    <property type="entry name" value="HP_PGM_like"/>
    <property type="match status" value="1"/>
</dbReference>
<organism evidence="3 4">
    <name type="scientific">Symbiobacterium thermophilum</name>
    <dbReference type="NCBI Taxonomy" id="2734"/>
    <lineage>
        <taxon>Bacteria</taxon>
        <taxon>Bacillati</taxon>
        <taxon>Bacillota</taxon>
        <taxon>Clostridia</taxon>
        <taxon>Eubacteriales</taxon>
        <taxon>Symbiobacteriaceae</taxon>
        <taxon>Symbiobacterium</taxon>
    </lineage>
</organism>
<protein>
    <submittedName>
        <fullName evidence="3">Histidine phosphatase family protein</fullName>
    </submittedName>
</protein>